<dbReference type="Gene3D" id="3.40.50.1000">
    <property type="entry name" value="HAD superfamily/HAD-like"/>
    <property type="match status" value="1"/>
</dbReference>
<comment type="caution">
    <text evidence="3">The sequence shown here is derived from an EMBL/GenBank/DDBJ whole genome shotgun (WGS) entry which is preliminary data.</text>
</comment>
<dbReference type="InterPro" id="IPR050365">
    <property type="entry name" value="TIM50"/>
</dbReference>
<dbReference type="InterPro" id="IPR004274">
    <property type="entry name" value="FCP1_dom"/>
</dbReference>
<accession>A0ABR2KUN9</accession>
<evidence type="ECO:0000256" key="1">
    <source>
        <dbReference type="RuleBase" id="RU365079"/>
    </source>
</evidence>
<name>A0ABR2KUN9_9EUKA</name>
<keyword evidence="1" id="KW-0653">Protein transport</keyword>
<comment type="subunit">
    <text evidence="1">Component of the TIM23 complex.</text>
</comment>
<gene>
    <name evidence="3" type="ORF">M9Y10_023262</name>
</gene>
<proteinExistence type="inferred from homology"/>
<evidence type="ECO:0000259" key="2">
    <source>
        <dbReference type="PROSITE" id="PS50969"/>
    </source>
</evidence>
<evidence type="ECO:0000313" key="4">
    <source>
        <dbReference type="Proteomes" id="UP001470230"/>
    </source>
</evidence>
<protein>
    <recommendedName>
        <fullName evidence="1">Mitochondrial import inner membrane translocase subunit TIM50</fullName>
    </recommendedName>
</protein>
<dbReference type="EMBL" id="JAPFFF010000003">
    <property type="protein sequence ID" value="KAK8894824.1"/>
    <property type="molecule type" value="Genomic_DNA"/>
</dbReference>
<keyword evidence="1" id="KW-0811">Translocation</keyword>
<reference evidence="3 4" key="1">
    <citation type="submission" date="2024-04" db="EMBL/GenBank/DDBJ databases">
        <title>Tritrichomonas musculus Genome.</title>
        <authorList>
            <person name="Alves-Ferreira E."/>
            <person name="Grigg M."/>
            <person name="Lorenzi H."/>
            <person name="Galac M."/>
        </authorList>
    </citation>
    <scope>NUCLEOTIDE SEQUENCE [LARGE SCALE GENOMIC DNA]</scope>
    <source>
        <strain evidence="3 4">EAF2021</strain>
    </source>
</reference>
<keyword evidence="1" id="KW-0813">Transport</keyword>
<organism evidence="3 4">
    <name type="scientific">Tritrichomonas musculus</name>
    <dbReference type="NCBI Taxonomy" id="1915356"/>
    <lineage>
        <taxon>Eukaryota</taxon>
        <taxon>Metamonada</taxon>
        <taxon>Parabasalia</taxon>
        <taxon>Tritrichomonadida</taxon>
        <taxon>Tritrichomonadidae</taxon>
        <taxon>Tritrichomonas</taxon>
    </lineage>
</organism>
<dbReference type="Pfam" id="PF03031">
    <property type="entry name" value="NIF"/>
    <property type="match status" value="1"/>
</dbReference>
<sequence>MKSQSLKSNLSPVFKLSDIKANDLKDNEILDSAQKKKVKTWKSMSNVTSIFNSIPLAKRKILVLDLDETLIHTSDIPPHPRVQTIKCGNPPVTVFKRPGVDSFIQLCTAYFDTYVYTYGTIIYADPILDILCPMIRQDHRLYRHRCQYQKGHVVKDLNRFNRSLNEVILIEDSTDAKKQHPENTILIPSWMGTPTDSILIDYLPPILLKLAGANDVRPIIQSLNPKDCIKMQ</sequence>
<dbReference type="Proteomes" id="UP001470230">
    <property type="component" value="Unassembled WGS sequence"/>
</dbReference>
<dbReference type="InterPro" id="IPR023214">
    <property type="entry name" value="HAD_sf"/>
</dbReference>
<dbReference type="PROSITE" id="PS50969">
    <property type="entry name" value="FCP1"/>
    <property type="match status" value="1"/>
</dbReference>
<feature type="domain" description="FCP1 homology" evidence="2">
    <location>
        <begin position="55"/>
        <end position="210"/>
    </location>
</feature>
<keyword evidence="1" id="KW-0809">Transit peptide</keyword>
<dbReference type="CDD" id="cd07521">
    <property type="entry name" value="HAD_FCP1-like"/>
    <property type="match status" value="1"/>
</dbReference>
<dbReference type="SUPFAM" id="SSF56784">
    <property type="entry name" value="HAD-like"/>
    <property type="match status" value="1"/>
</dbReference>
<dbReference type="InterPro" id="IPR036412">
    <property type="entry name" value="HAD-like_sf"/>
</dbReference>
<evidence type="ECO:0000313" key="3">
    <source>
        <dbReference type="EMBL" id="KAK8894824.1"/>
    </source>
</evidence>
<comment type="similarity">
    <text evidence="1">Belongs to the TIM50 family.</text>
</comment>
<dbReference type="PANTHER" id="PTHR12210">
    <property type="entry name" value="DULLARD PROTEIN PHOSPHATASE"/>
    <property type="match status" value="1"/>
</dbReference>
<comment type="subcellular location">
    <subcellularLocation>
        <location evidence="1">Mitochondrion inner membrane</location>
        <topology evidence="1">Single-pass membrane protein</topology>
    </subcellularLocation>
</comment>
<comment type="function">
    <text evidence="1">Essential component of the TIM23 complex, a complex that mediates the translocation of transit peptide-containing proteins across the mitochondrial inner membrane.</text>
</comment>
<keyword evidence="4" id="KW-1185">Reference proteome</keyword>
<keyword evidence="1" id="KW-0496">Mitochondrion</keyword>
<dbReference type="SMART" id="SM00577">
    <property type="entry name" value="CPDc"/>
    <property type="match status" value="1"/>
</dbReference>